<gene>
    <name evidence="2" type="ORF">CALCODRAFT_510866</name>
</gene>
<evidence type="ECO:0000256" key="1">
    <source>
        <dbReference type="SAM" id="MobiDB-lite"/>
    </source>
</evidence>
<feature type="compositionally biased region" description="Polar residues" evidence="1">
    <location>
        <begin position="141"/>
        <end position="156"/>
    </location>
</feature>
<feature type="region of interest" description="Disordered" evidence="1">
    <location>
        <begin position="135"/>
        <end position="156"/>
    </location>
</feature>
<dbReference type="AlphaFoldDB" id="A0A165E8G4"/>
<name>A0A165E8G4_9BASI</name>
<evidence type="ECO:0000313" key="3">
    <source>
        <dbReference type="Proteomes" id="UP000076842"/>
    </source>
</evidence>
<feature type="region of interest" description="Disordered" evidence="1">
    <location>
        <begin position="1"/>
        <end position="101"/>
    </location>
</feature>
<dbReference type="InParanoid" id="A0A165E8G4"/>
<evidence type="ECO:0000313" key="2">
    <source>
        <dbReference type="EMBL" id="KZT54315.1"/>
    </source>
</evidence>
<reference evidence="2 3" key="1">
    <citation type="journal article" date="2016" name="Mol. Biol. Evol.">
        <title>Comparative Genomics of Early-Diverging Mushroom-Forming Fungi Provides Insights into the Origins of Lignocellulose Decay Capabilities.</title>
        <authorList>
            <person name="Nagy L.G."/>
            <person name="Riley R."/>
            <person name="Tritt A."/>
            <person name="Adam C."/>
            <person name="Daum C."/>
            <person name="Floudas D."/>
            <person name="Sun H."/>
            <person name="Yadav J.S."/>
            <person name="Pangilinan J."/>
            <person name="Larsson K.H."/>
            <person name="Matsuura K."/>
            <person name="Barry K."/>
            <person name="Labutti K."/>
            <person name="Kuo R."/>
            <person name="Ohm R.A."/>
            <person name="Bhattacharya S.S."/>
            <person name="Shirouzu T."/>
            <person name="Yoshinaga Y."/>
            <person name="Martin F.M."/>
            <person name="Grigoriev I.V."/>
            <person name="Hibbett D.S."/>
        </authorList>
    </citation>
    <scope>NUCLEOTIDE SEQUENCE [LARGE SCALE GENOMIC DNA]</scope>
    <source>
        <strain evidence="2 3">HHB12733</strain>
    </source>
</reference>
<dbReference type="EMBL" id="KV424017">
    <property type="protein sequence ID" value="KZT54315.1"/>
    <property type="molecule type" value="Genomic_DNA"/>
</dbReference>
<dbReference type="Proteomes" id="UP000076842">
    <property type="component" value="Unassembled WGS sequence"/>
</dbReference>
<protein>
    <submittedName>
        <fullName evidence="2">Uncharacterized protein</fullName>
    </submittedName>
</protein>
<proteinExistence type="predicted"/>
<sequence>MPVKLRSRTLPPPQPAHVRRKRQRTGKALPLETVNEEHSQPPNPNHTAQSANEDAVEQGEYNTPSEDEVLGSLGTERPVGDCESEPSQRGEGMDVVGPTANTPIDGVRLTVQAQATPIIARNSLASCFNPISYAPAADTTPDVNTHLIDSTGATNV</sequence>
<organism evidence="2 3">
    <name type="scientific">Calocera cornea HHB12733</name>
    <dbReference type="NCBI Taxonomy" id="1353952"/>
    <lineage>
        <taxon>Eukaryota</taxon>
        <taxon>Fungi</taxon>
        <taxon>Dikarya</taxon>
        <taxon>Basidiomycota</taxon>
        <taxon>Agaricomycotina</taxon>
        <taxon>Dacrymycetes</taxon>
        <taxon>Dacrymycetales</taxon>
        <taxon>Dacrymycetaceae</taxon>
        <taxon>Calocera</taxon>
    </lineage>
</organism>
<accession>A0A165E8G4</accession>
<keyword evidence="3" id="KW-1185">Reference proteome</keyword>